<evidence type="ECO:0000313" key="3">
    <source>
        <dbReference type="WBParaSite" id="ACAC_0000944701-mRNA-1"/>
    </source>
</evidence>
<accession>A0A0K0DEW6</accession>
<keyword evidence="2" id="KW-1185">Reference proteome</keyword>
<evidence type="ECO:0000313" key="2">
    <source>
        <dbReference type="Proteomes" id="UP000035642"/>
    </source>
</evidence>
<dbReference type="Proteomes" id="UP000035642">
    <property type="component" value="Unassembled WGS sequence"/>
</dbReference>
<protein>
    <submittedName>
        <fullName evidence="3">Transposase</fullName>
    </submittedName>
</protein>
<organism evidence="2 3">
    <name type="scientific">Angiostrongylus cantonensis</name>
    <name type="common">Rat lungworm</name>
    <dbReference type="NCBI Taxonomy" id="6313"/>
    <lineage>
        <taxon>Eukaryota</taxon>
        <taxon>Metazoa</taxon>
        <taxon>Ecdysozoa</taxon>
        <taxon>Nematoda</taxon>
        <taxon>Chromadorea</taxon>
        <taxon>Rhabditida</taxon>
        <taxon>Rhabditina</taxon>
        <taxon>Rhabditomorpha</taxon>
        <taxon>Strongyloidea</taxon>
        <taxon>Metastrongylidae</taxon>
        <taxon>Angiostrongylus</taxon>
    </lineage>
</organism>
<name>A0A0K0DEW6_ANGCA</name>
<dbReference type="AlphaFoldDB" id="A0A0K0DEW6"/>
<reference evidence="3" key="2">
    <citation type="submission" date="2017-02" db="UniProtKB">
        <authorList>
            <consortium name="WormBaseParasite"/>
        </authorList>
    </citation>
    <scope>IDENTIFICATION</scope>
</reference>
<feature type="region of interest" description="Disordered" evidence="1">
    <location>
        <begin position="1"/>
        <end position="37"/>
    </location>
</feature>
<sequence>MSRNDSVQRRCQRSSSRSRDGNYHQHAYDDVTSRVGDTMTQRCADEKRCRWPIKVQVAGNWPVTDRSQSVHV</sequence>
<reference evidence="2" key="1">
    <citation type="submission" date="2012-09" db="EMBL/GenBank/DDBJ databases">
        <authorList>
            <person name="Martin A.A."/>
        </authorList>
    </citation>
    <scope>NUCLEOTIDE SEQUENCE</scope>
</reference>
<proteinExistence type="predicted"/>
<feature type="compositionally biased region" description="Basic and acidic residues" evidence="1">
    <location>
        <begin position="17"/>
        <end position="32"/>
    </location>
</feature>
<dbReference type="WBParaSite" id="ACAC_0000944701-mRNA-1">
    <property type="protein sequence ID" value="ACAC_0000944701-mRNA-1"/>
    <property type="gene ID" value="ACAC_0000944701"/>
</dbReference>
<evidence type="ECO:0000256" key="1">
    <source>
        <dbReference type="SAM" id="MobiDB-lite"/>
    </source>
</evidence>